<reference evidence="1 2" key="1">
    <citation type="submission" date="2017-11" db="EMBL/GenBank/DDBJ databases">
        <title>Evolution of Phototrophy in the Chloroflexi Phylum Driven by Horizontal Gene Transfer.</title>
        <authorList>
            <person name="Ward L.M."/>
            <person name="Hemp J."/>
            <person name="Shih P.M."/>
            <person name="Mcglynn S.E."/>
            <person name="Fischer W."/>
        </authorList>
    </citation>
    <scope>NUCLEOTIDE SEQUENCE [LARGE SCALE GENOMIC DNA]</scope>
    <source>
        <strain evidence="1">CP1_1M</strain>
    </source>
</reference>
<organism evidence="1 2">
    <name type="scientific">Candidatus Thermofonsia Clade 1 bacterium</name>
    <dbReference type="NCBI Taxonomy" id="2364210"/>
    <lineage>
        <taxon>Bacteria</taxon>
        <taxon>Bacillati</taxon>
        <taxon>Chloroflexota</taxon>
        <taxon>Candidatus Thermofontia</taxon>
        <taxon>Candidatus Thermofonsia Clade 1</taxon>
    </lineage>
</organism>
<sequence length="119" mass="13203">MRLNRQGVLIGFANGAQMARAAADLPDVDLLIGLRYTDHAVMQAEWRAPQRWLLFDCGDGQTQVGRLDLTLLPEPPYINVQGHTALTMPEGTPPDPTISGVIEFVQSEARYAEQKREKS</sequence>
<dbReference type="AlphaFoldDB" id="A0A2M8PWC8"/>
<dbReference type="EMBL" id="PGTL01000065">
    <property type="protein sequence ID" value="PJF41860.1"/>
    <property type="molecule type" value="Genomic_DNA"/>
</dbReference>
<name>A0A2M8PWC8_9CHLR</name>
<accession>A0A2M8PWC8</accession>
<evidence type="ECO:0000313" key="2">
    <source>
        <dbReference type="Proteomes" id="UP000228947"/>
    </source>
</evidence>
<evidence type="ECO:0000313" key="1">
    <source>
        <dbReference type="EMBL" id="PJF41860.1"/>
    </source>
</evidence>
<gene>
    <name evidence="1" type="ORF">CUN50_05975</name>
</gene>
<proteinExistence type="predicted"/>
<comment type="caution">
    <text evidence="1">The sequence shown here is derived from an EMBL/GenBank/DDBJ whole genome shotgun (WGS) entry which is preliminary data.</text>
</comment>
<protein>
    <submittedName>
        <fullName evidence="1">Uncharacterized protein</fullName>
    </submittedName>
</protein>
<dbReference type="Proteomes" id="UP000228947">
    <property type="component" value="Unassembled WGS sequence"/>
</dbReference>